<dbReference type="STRING" id="323850.Shew_2102"/>
<evidence type="ECO:0000313" key="2">
    <source>
        <dbReference type="Proteomes" id="UP000001558"/>
    </source>
</evidence>
<dbReference type="SUPFAM" id="SSF52540">
    <property type="entry name" value="P-loop containing nucleoside triphosphate hydrolases"/>
    <property type="match status" value="1"/>
</dbReference>
<dbReference type="InterPro" id="IPR047610">
    <property type="entry name" value="ImuA_translesion"/>
</dbReference>
<proteinExistence type="predicted"/>
<reference evidence="1 2" key="1">
    <citation type="submission" date="2007-03" db="EMBL/GenBank/DDBJ databases">
        <title>Complete sequence of Shewanella loihica PV-4.</title>
        <authorList>
            <consortium name="US DOE Joint Genome Institute"/>
            <person name="Copeland A."/>
            <person name="Lucas S."/>
            <person name="Lapidus A."/>
            <person name="Barry K."/>
            <person name="Detter J.C."/>
            <person name="Glavina del Rio T."/>
            <person name="Hammon N."/>
            <person name="Israni S."/>
            <person name="Dalin E."/>
            <person name="Tice H."/>
            <person name="Pitluck S."/>
            <person name="Chain P."/>
            <person name="Malfatti S."/>
            <person name="Shin M."/>
            <person name="Vergez L."/>
            <person name="Schmutz J."/>
            <person name="Larimer F."/>
            <person name="Land M."/>
            <person name="Hauser L."/>
            <person name="Kyrpides N."/>
            <person name="Mikhailova N."/>
            <person name="Romine M.F."/>
            <person name="Serres G."/>
            <person name="Fredrickson J."/>
            <person name="Tiedje J."/>
            <person name="Richardson P."/>
        </authorList>
    </citation>
    <scope>NUCLEOTIDE SEQUENCE [LARGE SCALE GENOMIC DNA]</scope>
    <source>
        <strain evidence="2">ATCC BAA-1088 / PV-4</strain>
    </source>
</reference>
<sequence length="276" mass="30593">MALADLQLERLLQRSDLWRGDAYHPQQMGLDSGYPELNRHLGLGGWPSQGLCEIFCSSEGIGELSLALPLMRRLIPRQSREGSAAGLVSLVAPPHVPYPQSLAMQGIDVSRLLWVDTQTPKEQLWALEQILTSGASPLVLCWLEDLSVSQARRLQLACEKGESLCLCYLPSKVKDQAHPVPLRIALQPSTEISTGTNIETSTESNTKMGNDRLLETQVDILKRRGGWPAPRFSLSLLPELLAQSLMLDVTKQQDERLENKLNKQQSGQILQGPWSA</sequence>
<dbReference type="Proteomes" id="UP000001558">
    <property type="component" value="Chromosome"/>
</dbReference>
<dbReference type="EMBL" id="CP000606">
    <property type="protein sequence ID" value="ABO23968.1"/>
    <property type="molecule type" value="Genomic_DNA"/>
</dbReference>
<dbReference type="eggNOG" id="COG4544">
    <property type="taxonomic scope" value="Bacteria"/>
</dbReference>
<evidence type="ECO:0000313" key="1">
    <source>
        <dbReference type="EMBL" id="ABO23968.1"/>
    </source>
</evidence>
<dbReference type="HOGENOM" id="CLU_064653_5_0_6"/>
<dbReference type="RefSeq" id="WP_011865900.1">
    <property type="nucleotide sequence ID" value="NC_009092.1"/>
</dbReference>
<gene>
    <name evidence="1" type="ordered locus">Shew_2102</name>
</gene>
<organism evidence="1 2">
    <name type="scientific">Shewanella loihica (strain ATCC BAA-1088 / PV-4)</name>
    <dbReference type="NCBI Taxonomy" id="323850"/>
    <lineage>
        <taxon>Bacteria</taxon>
        <taxon>Pseudomonadati</taxon>
        <taxon>Pseudomonadota</taxon>
        <taxon>Gammaproteobacteria</taxon>
        <taxon>Alteromonadales</taxon>
        <taxon>Shewanellaceae</taxon>
        <taxon>Shewanella</taxon>
    </lineage>
</organism>
<dbReference type="AlphaFoldDB" id="A3QES0"/>
<protein>
    <recommendedName>
        <fullName evidence="3">SOS cell division inhibitor SulA</fullName>
    </recommendedName>
</protein>
<accession>A3QES0</accession>
<dbReference type="KEGG" id="slo:Shew_2102"/>
<evidence type="ECO:0008006" key="3">
    <source>
        <dbReference type="Google" id="ProtNLM"/>
    </source>
</evidence>
<keyword evidence="2" id="KW-1185">Reference proteome</keyword>
<dbReference type="NCBIfam" id="NF033429">
    <property type="entry name" value="ImuA_translesion"/>
    <property type="match status" value="1"/>
</dbReference>
<dbReference type="Gene3D" id="3.40.50.300">
    <property type="entry name" value="P-loop containing nucleotide triphosphate hydrolases"/>
    <property type="match status" value="1"/>
</dbReference>
<dbReference type="PIRSF" id="PIRSF037290">
    <property type="entry name" value="UCP037290"/>
    <property type="match status" value="1"/>
</dbReference>
<dbReference type="OrthoDB" id="9811176at2"/>
<dbReference type="InterPro" id="IPR017166">
    <property type="entry name" value="UCP037290"/>
</dbReference>
<name>A3QES0_SHELP</name>
<dbReference type="InterPro" id="IPR027417">
    <property type="entry name" value="P-loop_NTPase"/>
</dbReference>